<dbReference type="EMBL" id="WJEC01008820">
    <property type="protein sequence ID" value="KAF7459885.1"/>
    <property type="molecule type" value="Genomic_DNA"/>
</dbReference>
<dbReference type="Proteomes" id="UP000662637">
    <property type="component" value="Unassembled WGS sequence"/>
</dbReference>
<sequence length="84" mass="9070">MDEVRGDTGTLSHPREGGCSSTCMLVVFVDPCKGPLMECSLPLTLNSELQLRTGSPLSLHPRPTLAPDPLHASDPKKEGEEEEK</sequence>
<reference evidence="3 4" key="1">
    <citation type="submission" date="2019-04" db="EMBL/GenBank/DDBJ databases">
        <authorList>
            <person name="Alioto T."/>
            <person name="Alioto T."/>
        </authorList>
    </citation>
    <scope>NUCLEOTIDE SEQUENCE [LARGE SCALE GENOMIC DNA]</scope>
</reference>
<organism evidence="3 4">
    <name type="scientific">Marmota monax</name>
    <name type="common">Woodchuck</name>
    <dbReference type="NCBI Taxonomy" id="9995"/>
    <lineage>
        <taxon>Eukaryota</taxon>
        <taxon>Metazoa</taxon>
        <taxon>Chordata</taxon>
        <taxon>Craniata</taxon>
        <taxon>Vertebrata</taxon>
        <taxon>Euteleostomi</taxon>
        <taxon>Mammalia</taxon>
        <taxon>Eutheria</taxon>
        <taxon>Euarchontoglires</taxon>
        <taxon>Glires</taxon>
        <taxon>Rodentia</taxon>
        <taxon>Sciuromorpha</taxon>
        <taxon>Sciuridae</taxon>
        <taxon>Xerinae</taxon>
        <taxon>Marmotini</taxon>
        <taxon>Marmota</taxon>
    </lineage>
</organism>
<evidence type="ECO:0000313" key="4">
    <source>
        <dbReference type="Proteomes" id="UP000335636"/>
    </source>
</evidence>
<evidence type="ECO:0000313" key="3">
    <source>
        <dbReference type="EMBL" id="VTJ52894.1"/>
    </source>
</evidence>
<dbReference type="Proteomes" id="UP000335636">
    <property type="component" value="Unassembled WGS sequence"/>
</dbReference>
<name>A0A5E4A709_MARMO</name>
<evidence type="ECO:0000313" key="2">
    <source>
        <dbReference type="EMBL" id="KAF7459885.1"/>
    </source>
</evidence>
<dbReference type="EMBL" id="CABDUW010000023">
    <property type="protein sequence ID" value="VTJ52894.1"/>
    <property type="molecule type" value="Genomic_DNA"/>
</dbReference>
<accession>A0A5E4A709</accession>
<gene>
    <name evidence="2" type="ORF">GHT09_020054</name>
    <name evidence="3" type="ORF">MONAX_5E023234</name>
</gene>
<feature type="compositionally biased region" description="Basic and acidic residues" evidence="1">
    <location>
        <begin position="71"/>
        <end position="84"/>
    </location>
</feature>
<reference evidence="2" key="2">
    <citation type="submission" date="2020-08" db="EMBL/GenBank/DDBJ databases">
        <authorList>
            <person name="Shumante A."/>
            <person name="Zimin A.V."/>
            <person name="Puiu D."/>
            <person name="Salzberg S.L."/>
        </authorList>
    </citation>
    <scope>NUCLEOTIDE SEQUENCE</scope>
    <source>
        <strain evidence="2">WC2-LM</strain>
        <tissue evidence="2">Liver</tissue>
    </source>
</reference>
<evidence type="ECO:0000256" key="1">
    <source>
        <dbReference type="SAM" id="MobiDB-lite"/>
    </source>
</evidence>
<dbReference type="AlphaFoldDB" id="A0A5E4A709"/>
<proteinExistence type="predicted"/>
<feature type="region of interest" description="Disordered" evidence="1">
    <location>
        <begin position="54"/>
        <end position="84"/>
    </location>
</feature>
<keyword evidence="4" id="KW-1185">Reference proteome</keyword>
<protein>
    <submittedName>
        <fullName evidence="3">Uncharacterized protein</fullName>
    </submittedName>
</protein>